<accession>A0ABR1AUH2</accession>
<gene>
    <name evidence="1" type="ORF">RUM44_010040</name>
</gene>
<name>A0ABR1AUH2_POLSC</name>
<dbReference type="EMBL" id="JAWJWF010000045">
    <property type="protein sequence ID" value="KAK6627562.1"/>
    <property type="molecule type" value="Genomic_DNA"/>
</dbReference>
<evidence type="ECO:0000313" key="1">
    <source>
        <dbReference type="EMBL" id="KAK6627562.1"/>
    </source>
</evidence>
<reference evidence="1 2" key="1">
    <citation type="submission" date="2023-09" db="EMBL/GenBank/DDBJ databases">
        <title>Genomes of two closely related lineages of the louse Polyplax serrata with different host specificities.</title>
        <authorList>
            <person name="Martinu J."/>
            <person name="Tarabai H."/>
            <person name="Stefka J."/>
            <person name="Hypsa V."/>
        </authorList>
    </citation>
    <scope>NUCLEOTIDE SEQUENCE [LARGE SCALE GENOMIC DNA]</scope>
    <source>
        <strain evidence="1">98ZLc_SE</strain>
    </source>
</reference>
<protein>
    <submittedName>
        <fullName evidence="1">Uncharacterized protein</fullName>
    </submittedName>
</protein>
<organism evidence="1 2">
    <name type="scientific">Polyplax serrata</name>
    <name type="common">Common mouse louse</name>
    <dbReference type="NCBI Taxonomy" id="468196"/>
    <lineage>
        <taxon>Eukaryota</taxon>
        <taxon>Metazoa</taxon>
        <taxon>Ecdysozoa</taxon>
        <taxon>Arthropoda</taxon>
        <taxon>Hexapoda</taxon>
        <taxon>Insecta</taxon>
        <taxon>Pterygota</taxon>
        <taxon>Neoptera</taxon>
        <taxon>Paraneoptera</taxon>
        <taxon>Psocodea</taxon>
        <taxon>Troctomorpha</taxon>
        <taxon>Phthiraptera</taxon>
        <taxon>Anoplura</taxon>
        <taxon>Polyplacidae</taxon>
        <taxon>Polyplax</taxon>
    </lineage>
</organism>
<proteinExistence type="predicted"/>
<comment type="caution">
    <text evidence="1">The sequence shown here is derived from an EMBL/GenBank/DDBJ whole genome shotgun (WGS) entry which is preliminary data.</text>
</comment>
<evidence type="ECO:0000313" key="2">
    <source>
        <dbReference type="Proteomes" id="UP001359485"/>
    </source>
</evidence>
<sequence>MNECRCVRTYLTATASFWPASVTSSHLLIAQIREKRFFFQSMGITFSVNQEGEEEKDSGEKDPENLQPKFAINYYRSIIFGFLPDPNESRDPVQENSTGKGNYAPCPWMFQSFRDRYFVPKSTQNPTRTIP</sequence>
<dbReference type="Proteomes" id="UP001359485">
    <property type="component" value="Unassembled WGS sequence"/>
</dbReference>
<keyword evidence="2" id="KW-1185">Reference proteome</keyword>